<evidence type="ECO:0000313" key="1">
    <source>
        <dbReference type="EMBL" id="KTB29908.1"/>
    </source>
</evidence>
<proteinExistence type="predicted"/>
<dbReference type="Proteomes" id="UP000054988">
    <property type="component" value="Unassembled WGS sequence"/>
</dbReference>
<evidence type="ECO:0000313" key="2">
    <source>
        <dbReference type="Proteomes" id="UP000054988"/>
    </source>
</evidence>
<dbReference type="AlphaFoldDB" id="A0A0W0F0W3"/>
<dbReference type="EMBL" id="LATX01002406">
    <property type="protein sequence ID" value="KTB29908.1"/>
    <property type="molecule type" value="Genomic_DNA"/>
</dbReference>
<organism evidence="1 2">
    <name type="scientific">Moniliophthora roreri</name>
    <name type="common">Frosty pod rot fungus</name>
    <name type="synonym">Monilia roreri</name>
    <dbReference type="NCBI Taxonomy" id="221103"/>
    <lineage>
        <taxon>Eukaryota</taxon>
        <taxon>Fungi</taxon>
        <taxon>Dikarya</taxon>
        <taxon>Basidiomycota</taxon>
        <taxon>Agaricomycotina</taxon>
        <taxon>Agaricomycetes</taxon>
        <taxon>Agaricomycetidae</taxon>
        <taxon>Agaricales</taxon>
        <taxon>Marasmiineae</taxon>
        <taxon>Marasmiaceae</taxon>
        <taxon>Moniliophthora</taxon>
    </lineage>
</organism>
<protein>
    <submittedName>
        <fullName evidence="1">Uncharacterized protein</fullName>
    </submittedName>
</protein>
<comment type="caution">
    <text evidence="1">The sequence shown here is derived from an EMBL/GenBank/DDBJ whole genome shotgun (WGS) entry which is preliminary data.</text>
</comment>
<accession>A0A0W0F0W3</accession>
<name>A0A0W0F0W3_MONRR</name>
<gene>
    <name evidence="1" type="ORF">WG66_17514</name>
</gene>
<reference evidence="1 2" key="1">
    <citation type="submission" date="2015-12" db="EMBL/GenBank/DDBJ databases">
        <title>Draft genome sequence of Moniliophthora roreri, the causal agent of frosty pod rot of cacao.</title>
        <authorList>
            <person name="Aime M.C."/>
            <person name="Diaz-Valderrama J.R."/>
            <person name="Kijpornyongpan T."/>
            <person name="Phillips-Mora W."/>
        </authorList>
    </citation>
    <scope>NUCLEOTIDE SEQUENCE [LARGE SCALE GENOMIC DNA]</scope>
    <source>
        <strain evidence="1 2">MCA 2952</strain>
    </source>
</reference>
<sequence length="199" mass="23151">MEGLASAFSGFPGFSPMMMMNRSETCATRRLCQCTGFGISMNDVTQKFNRNPEYATDLSRMDFFARKAVIEQVEKWRDENENKPELIHENKWTPILYICEIVKSSPKHDRDWGHLVFTDATLSRFLIIMIFPSTCDCGNLSHHDYDAGEGRVTTRRKLMPNTAKQVWNLRSVPRSPYYNALTRYHADRFMSLVTYLKLE</sequence>